<organism evidence="12 13">
    <name type="scientific">Pinibacter aurantiacus</name>
    <dbReference type="NCBI Taxonomy" id="2851599"/>
    <lineage>
        <taxon>Bacteria</taxon>
        <taxon>Pseudomonadati</taxon>
        <taxon>Bacteroidota</taxon>
        <taxon>Chitinophagia</taxon>
        <taxon>Chitinophagales</taxon>
        <taxon>Chitinophagaceae</taxon>
        <taxon>Pinibacter</taxon>
    </lineage>
</organism>
<accession>A0A9E2W548</accession>
<evidence type="ECO:0000256" key="9">
    <source>
        <dbReference type="ARBA" id="ARBA00093769"/>
    </source>
</evidence>
<dbReference type="Proteomes" id="UP000812270">
    <property type="component" value="Unassembled WGS sequence"/>
</dbReference>
<dbReference type="RefSeq" id="WP_217794899.1">
    <property type="nucleotide sequence ID" value="NZ_JAHSPG010000018.1"/>
</dbReference>
<evidence type="ECO:0000256" key="7">
    <source>
        <dbReference type="ARBA" id="ARBA00023118"/>
    </source>
</evidence>
<dbReference type="Pfam" id="PF26164">
    <property type="entry name" value="Bact_GSDM"/>
    <property type="match status" value="1"/>
</dbReference>
<evidence type="ECO:0000256" key="5">
    <source>
        <dbReference type="ARBA" id="ARBA00022490"/>
    </source>
</evidence>
<comment type="caution">
    <text evidence="12">The sequence shown here is derived from an EMBL/GenBank/DDBJ whole genome shotgun (WGS) entry which is preliminary data.</text>
</comment>
<keyword evidence="5" id="KW-0963">Cytoplasm</keyword>
<comment type="similarity">
    <text evidence="9">Belongs to the bacterial gasdermin family.</text>
</comment>
<dbReference type="AlphaFoldDB" id="A0A9E2W548"/>
<dbReference type="InterPro" id="IPR058978">
    <property type="entry name" value="GSDM_bact-type"/>
</dbReference>
<keyword evidence="8" id="KW-0472">Membrane</keyword>
<evidence type="ECO:0000313" key="13">
    <source>
        <dbReference type="Proteomes" id="UP000812270"/>
    </source>
</evidence>
<keyword evidence="7" id="KW-0051">Antiviral defense</keyword>
<gene>
    <name evidence="12" type="ORF">KTO63_25175</name>
</gene>
<evidence type="ECO:0000256" key="10">
    <source>
        <dbReference type="ARBA" id="ARBA00093798"/>
    </source>
</evidence>
<keyword evidence="6" id="KW-0812">Transmembrane</keyword>
<reference evidence="12" key="1">
    <citation type="submission" date="2021-06" db="EMBL/GenBank/DDBJ databases">
        <authorList>
            <person name="Huq M.A."/>
        </authorList>
    </citation>
    <scope>NUCLEOTIDE SEQUENCE</scope>
    <source>
        <strain evidence="12">MAH-26</strain>
    </source>
</reference>
<evidence type="ECO:0000256" key="3">
    <source>
        <dbReference type="ARBA" id="ARBA00022452"/>
    </source>
</evidence>
<evidence type="ECO:0000256" key="8">
    <source>
        <dbReference type="ARBA" id="ARBA00023136"/>
    </source>
</evidence>
<comment type="subcellular location">
    <subcellularLocation>
        <location evidence="2">Cell membrane</location>
        <topology evidence="2">Multi-pass membrane protein</topology>
    </subcellularLocation>
    <subcellularLocation>
        <location evidence="1">Cytoplasm</location>
    </subcellularLocation>
</comment>
<evidence type="ECO:0000256" key="6">
    <source>
        <dbReference type="ARBA" id="ARBA00022692"/>
    </source>
</evidence>
<proteinExistence type="inferred from homology"/>
<evidence type="ECO:0000256" key="2">
    <source>
        <dbReference type="ARBA" id="ARBA00004651"/>
    </source>
</evidence>
<evidence type="ECO:0000256" key="4">
    <source>
        <dbReference type="ARBA" id="ARBA00022475"/>
    </source>
</evidence>
<protein>
    <recommendedName>
        <fullName evidence="10">Gasdermin bGSDM</fullName>
    </recommendedName>
    <alternativeName>
        <fullName evidence="11">Bacterial gasdermin</fullName>
    </alternativeName>
</protein>
<evidence type="ECO:0000256" key="1">
    <source>
        <dbReference type="ARBA" id="ARBA00004496"/>
    </source>
</evidence>
<sequence>MGYLKGSGFVMLSLPQSNVQPLQLLLKTSSNTVERLNASIEDLFIPETEEGPRVGPDLPLPDIRGEEEFDMGVAANVSFLQGLANFFNLKAAGKISYEQGKLVKIQLDAPLQNTINVVKLAGFIKSAKVNEDAGSFLDNLKKGEIYVITETIKAKSFHVENANSKQFGASVNVEIPSIANAAVDSHVAQKNNSDLAYSGTEPMTFALKAVRIRYSSGGFGPSKAKFTIESDKDLERVLLGEVNGVPMETTESYLNIIR</sequence>
<evidence type="ECO:0000256" key="11">
    <source>
        <dbReference type="ARBA" id="ARBA00093802"/>
    </source>
</evidence>
<evidence type="ECO:0000313" key="12">
    <source>
        <dbReference type="EMBL" id="MBV4360480.1"/>
    </source>
</evidence>
<dbReference type="EMBL" id="JAHSPG010000018">
    <property type="protein sequence ID" value="MBV4360480.1"/>
    <property type="molecule type" value="Genomic_DNA"/>
</dbReference>
<keyword evidence="13" id="KW-1185">Reference proteome</keyword>
<keyword evidence="3" id="KW-1134">Transmembrane beta strand</keyword>
<name>A0A9E2W548_9BACT</name>
<keyword evidence="4" id="KW-1003">Cell membrane</keyword>